<dbReference type="RefSeq" id="WP_262433782.1">
    <property type="nucleotide sequence ID" value="NZ_JACRTF010000001.1"/>
</dbReference>
<dbReference type="PROSITE" id="PS00523">
    <property type="entry name" value="SULFATASE_1"/>
    <property type="match status" value="1"/>
</dbReference>
<evidence type="ECO:0000313" key="6">
    <source>
        <dbReference type="Proteomes" id="UP000651085"/>
    </source>
</evidence>
<dbReference type="EMBL" id="JACRTF010000001">
    <property type="protein sequence ID" value="MBC8592610.1"/>
    <property type="molecule type" value="Genomic_DNA"/>
</dbReference>
<accession>A0A926F245</accession>
<organism evidence="5 6">
    <name type="scientific">Jilunia laotingensis</name>
    <dbReference type="NCBI Taxonomy" id="2763675"/>
    <lineage>
        <taxon>Bacteria</taxon>
        <taxon>Pseudomonadati</taxon>
        <taxon>Bacteroidota</taxon>
        <taxon>Bacteroidia</taxon>
        <taxon>Bacteroidales</taxon>
        <taxon>Bacteroidaceae</taxon>
        <taxon>Jilunia</taxon>
    </lineage>
</organism>
<dbReference type="GO" id="GO:0016787">
    <property type="term" value="F:hydrolase activity"/>
    <property type="evidence" value="ECO:0007669"/>
    <property type="project" value="UniProtKB-KW"/>
</dbReference>
<keyword evidence="2 5" id="KW-0378">Hydrolase</keyword>
<dbReference type="Pfam" id="PF00884">
    <property type="entry name" value="Sulfatase"/>
    <property type="match status" value="1"/>
</dbReference>
<dbReference type="PANTHER" id="PTHR43751">
    <property type="entry name" value="SULFATASE"/>
    <property type="match status" value="1"/>
</dbReference>
<comment type="similarity">
    <text evidence="1">Belongs to the sulfatase family.</text>
</comment>
<dbReference type="InterPro" id="IPR052701">
    <property type="entry name" value="GAG_Ulvan_Degrading_Sulfatases"/>
</dbReference>
<dbReference type="Proteomes" id="UP000651085">
    <property type="component" value="Unassembled WGS sequence"/>
</dbReference>
<feature type="modified residue" description="3-oxoalanine (Ser)" evidence="3">
    <location>
        <position position="76"/>
    </location>
</feature>
<dbReference type="PROSITE" id="PS00149">
    <property type="entry name" value="SULFATASE_2"/>
    <property type="match status" value="1"/>
</dbReference>
<comment type="PTM">
    <text evidence="3">The conversion to 3-oxoalanine (also known as C-formylglycine, FGly), of a serine or cysteine residue in prokaryotes and of a cysteine residue in eukaryotes, is critical for catalytic activity.</text>
</comment>
<name>A0A926F245_9BACT</name>
<gene>
    <name evidence="5" type="ORF">H8744_04975</name>
</gene>
<proteinExistence type="inferred from homology"/>
<comment type="caution">
    <text evidence="5">The sequence shown here is derived from an EMBL/GenBank/DDBJ whole genome shotgun (WGS) entry which is preliminary data.</text>
</comment>
<evidence type="ECO:0000259" key="4">
    <source>
        <dbReference type="Pfam" id="PF00884"/>
    </source>
</evidence>
<keyword evidence="6" id="KW-1185">Reference proteome</keyword>
<feature type="domain" description="Sulfatase N-terminal" evidence="4">
    <location>
        <begin position="28"/>
        <end position="396"/>
    </location>
</feature>
<protein>
    <submittedName>
        <fullName evidence="5">Sulfatase-like hydrolase/transferase</fullName>
    </submittedName>
</protein>
<evidence type="ECO:0000256" key="2">
    <source>
        <dbReference type="ARBA" id="ARBA00022801"/>
    </source>
</evidence>
<dbReference type="PANTHER" id="PTHR43751:SF7">
    <property type="entry name" value="ARYLSULPHATASE A"/>
    <property type="match status" value="1"/>
</dbReference>
<dbReference type="SUPFAM" id="SSF53649">
    <property type="entry name" value="Alkaline phosphatase-like"/>
    <property type="match status" value="1"/>
</dbReference>
<dbReference type="InterPro" id="IPR024607">
    <property type="entry name" value="Sulfatase_CS"/>
</dbReference>
<dbReference type="PROSITE" id="PS51257">
    <property type="entry name" value="PROKAR_LIPOPROTEIN"/>
    <property type="match status" value="1"/>
</dbReference>
<dbReference type="InterPro" id="IPR000917">
    <property type="entry name" value="Sulfatase_N"/>
</dbReference>
<dbReference type="Gene3D" id="3.30.1120.10">
    <property type="match status" value="1"/>
</dbReference>
<evidence type="ECO:0000256" key="3">
    <source>
        <dbReference type="PIRSR" id="PIRSR600917-52"/>
    </source>
</evidence>
<sequence>MKRHLFYLPAVAALAACGSSNEEAPQRPNVIVILADDLGFGDVSAYGSTTIHTPNIDSLAHGGVCFNNGYATSATSTPSRYALMTGMYPWKNKDAKILPGDAPLIIGENEYTLPKFMQKAGYRTGAIGKWHLGMGSGNVNWNETIKPGAKEIGFDYSCLIAATNDRVPTVYVEDGNVVGLEKDDPIEVSYEHNFEGEPTALDHPEMLKMQWAHGHHNSIVNGIPRIGFMKGGQKARWVDEDMADYFVGKVKNFLVENKDNPFFLYYGLHEPHVPRAPHSRFVGSTSMGPRGDAVVEADWCVGQLMAELKELGLLENTMVIFTSDNGPVLNDGYKDGAPELAGDHKPAGGLRGGKYSLFDGGTHIPLFVYWKGKIQPVVSNALVCQMDLFASLAKLIDQPLEQTLDSQELLATFMGESQKGREDLVIEAQGKMGLRMGDWVMLPPYKGPQRNETGNELGNMPEFTLYNVTNDRQQTENQAVNNPEQLEKMKERFFDLTKGYYKAEVEEVELK</sequence>
<dbReference type="AlphaFoldDB" id="A0A926F245"/>
<evidence type="ECO:0000313" key="5">
    <source>
        <dbReference type="EMBL" id="MBC8592610.1"/>
    </source>
</evidence>
<dbReference type="InterPro" id="IPR017850">
    <property type="entry name" value="Alkaline_phosphatase_core_sf"/>
</dbReference>
<evidence type="ECO:0000256" key="1">
    <source>
        <dbReference type="ARBA" id="ARBA00008779"/>
    </source>
</evidence>
<reference evidence="5" key="1">
    <citation type="submission" date="2020-08" db="EMBL/GenBank/DDBJ databases">
        <title>Genome public.</title>
        <authorList>
            <person name="Liu C."/>
            <person name="Sun Q."/>
        </authorList>
    </citation>
    <scope>NUCLEOTIDE SEQUENCE</scope>
    <source>
        <strain evidence="5">N12</strain>
    </source>
</reference>
<dbReference type="Gene3D" id="3.40.720.10">
    <property type="entry name" value="Alkaline Phosphatase, subunit A"/>
    <property type="match status" value="1"/>
</dbReference>